<dbReference type="Proteomes" id="UP000318053">
    <property type="component" value="Unassembled WGS sequence"/>
</dbReference>
<dbReference type="AlphaFoldDB" id="A0A5C5XND4"/>
<proteinExistence type="predicted"/>
<dbReference type="GO" id="GO:0051996">
    <property type="term" value="F:squalene synthase [NAD(P)H] activity"/>
    <property type="evidence" value="ECO:0007669"/>
    <property type="project" value="InterPro"/>
</dbReference>
<dbReference type="InterPro" id="IPR008949">
    <property type="entry name" value="Isoprenoid_synthase_dom_sf"/>
</dbReference>
<dbReference type="InterPro" id="IPR044843">
    <property type="entry name" value="Trans_IPPS_bact-type"/>
</dbReference>
<evidence type="ECO:0000313" key="2">
    <source>
        <dbReference type="Proteomes" id="UP000318053"/>
    </source>
</evidence>
<comment type="caution">
    <text evidence="1">The sequence shown here is derived from an EMBL/GenBank/DDBJ whole genome shotgun (WGS) entry which is preliminary data.</text>
</comment>
<evidence type="ECO:0000313" key="1">
    <source>
        <dbReference type="EMBL" id="TWT64706.1"/>
    </source>
</evidence>
<dbReference type="EMBL" id="SJPK01000010">
    <property type="protein sequence ID" value="TWT64706.1"/>
    <property type="molecule type" value="Genomic_DNA"/>
</dbReference>
<sequence length="277" mass="31110">MRQPFFDVYAFCRTADDAADESASPAEATEALAKFRRSIAGLFDGGEVAGPFLALAVTVRRFDLPRKPFDDLLDAFVQDQSVHRYSDESQLWDYCRRSANPVGRLVLAMAGCDSDEHYCLSDEICTALQLANFWQDVGRDYAIGRIYLPESVMQRHGFDESVIANTIERAQPTPGRVREAIAEQCDCARDRFERGRPLARIVPPWLAADIDLFALGGLATLDAIAKLDYDVLQHRPQVPKRTQAGFVMRALMRRLTAWSHPSSERTSLSVPDRRQPS</sequence>
<dbReference type="SFLD" id="SFLDG01018">
    <property type="entry name" value="Squalene/Phytoene_Synthase_Lik"/>
    <property type="match status" value="1"/>
</dbReference>
<protein>
    <submittedName>
        <fullName evidence="1">All-trans-phytoene synthase</fullName>
    </submittedName>
</protein>
<reference evidence="1 2" key="1">
    <citation type="submission" date="2019-02" db="EMBL/GenBank/DDBJ databases">
        <title>Deep-cultivation of Planctomycetes and their phenomic and genomic characterization uncovers novel biology.</title>
        <authorList>
            <person name="Wiegand S."/>
            <person name="Jogler M."/>
            <person name="Boedeker C."/>
            <person name="Pinto D."/>
            <person name="Vollmers J."/>
            <person name="Rivas-Marin E."/>
            <person name="Kohn T."/>
            <person name="Peeters S.H."/>
            <person name="Heuer A."/>
            <person name="Rast P."/>
            <person name="Oberbeckmann S."/>
            <person name="Bunk B."/>
            <person name="Jeske O."/>
            <person name="Meyerdierks A."/>
            <person name="Storesund J.E."/>
            <person name="Kallscheuer N."/>
            <person name="Luecker S."/>
            <person name="Lage O.M."/>
            <person name="Pohl T."/>
            <person name="Merkel B.J."/>
            <person name="Hornburger P."/>
            <person name="Mueller R.-W."/>
            <person name="Bruemmer F."/>
            <person name="Labrenz M."/>
            <person name="Spormann A.M."/>
            <person name="Op Den Camp H."/>
            <person name="Overmann J."/>
            <person name="Amann R."/>
            <person name="Jetten M.S.M."/>
            <person name="Mascher T."/>
            <person name="Medema M.H."/>
            <person name="Devos D.P."/>
            <person name="Kaster A.-K."/>
            <person name="Ovreas L."/>
            <person name="Rohde M."/>
            <person name="Galperin M.Y."/>
            <person name="Jogler C."/>
        </authorList>
    </citation>
    <scope>NUCLEOTIDE SEQUENCE [LARGE SCALE GENOMIC DNA]</scope>
    <source>
        <strain evidence="1 2">CA85</strain>
    </source>
</reference>
<dbReference type="SFLD" id="SFLDS00005">
    <property type="entry name" value="Isoprenoid_Synthase_Type_I"/>
    <property type="match status" value="1"/>
</dbReference>
<dbReference type="SFLD" id="SFLDG01212">
    <property type="entry name" value="Phytoene_synthase_like"/>
    <property type="match status" value="1"/>
</dbReference>
<dbReference type="InterPro" id="IPR033904">
    <property type="entry name" value="Trans_IPPS_HH"/>
</dbReference>
<dbReference type="InterPro" id="IPR017827">
    <property type="entry name" value="HSQ_synthase_HpnC"/>
</dbReference>
<dbReference type="SUPFAM" id="SSF48576">
    <property type="entry name" value="Terpenoid synthases"/>
    <property type="match status" value="1"/>
</dbReference>
<dbReference type="GO" id="GO:0004311">
    <property type="term" value="F:geranylgeranyl diphosphate synthase activity"/>
    <property type="evidence" value="ECO:0007669"/>
    <property type="project" value="InterPro"/>
</dbReference>
<organism evidence="1 2">
    <name type="scientific">Allorhodopirellula solitaria</name>
    <dbReference type="NCBI Taxonomy" id="2527987"/>
    <lineage>
        <taxon>Bacteria</taxon>
        <taxon>Pseudomonadati</taxon>
        <taxon>Planctomycetota</taxon>
        <taxon>Planctomycetia</taxon>
        <taxon>Pirellulales</taxon>
        <taxon>Pirellulaceae</taxon>
        <taxon>Allorhodopirellula</taxon>
    </lineage>
</organism>
<dbReference type="CDD" id="cd00683">
    <property type="entry name" value="Trans_IPPS_HH"/>
    <property type="match status" value="1"/>
</dbReference>
<gene>
    <name evidence="1" type="primary">crtB_2</name>
    <name evidence="1" type="ORF">CA85_38390</name>
</gene>
<dbReference type="Pfam" id="PF00494">
    <property type="entry name" value="SQS_PSY"/>
    <property type="match status" value="1"/>
</dbReference>
<keyword evidence="2" id="KW-1185">Reference proteome</keyword>
<dbReference type="NCBIfam" id="TIGR03464">
    <property type="entry name" value="HpnC"/>
    <property type="match status" value="1"/>
</dbReference>
<dbReference type="GO" id="GO:0016114">
    <property type="term" value="P:terpenoid biosynthetic process"/>
    <property type="evidence" value="ECO:0007669"/>
    <property type="project" value="UniProtKB-ARBA"/>
</dbReference>
<accession>A0A5C5XND4</accession>
<dbReference type="InterPro" id="IPR002060">
    <property type="entry name" value="Squ/phyt_synthse"/>
</dbReference>
<dbReference type="PANTHER" id="PTHR31480">
    <property type="entry name" value="BIFUNCTIONAL LYCOPENE CYCLASE/PHYTOENE SYNTHASE"/>
    <property type="match status" value="1"/>
</dbReference>
<name>A0A5C5XND4_9BACT</name>
<dbReference type="Gene3D" id="1.10.600.10">
    <property type="entry name" value="Farnesyl Diphosphate Synthase"/>
    <property type="match status" value="1"/>
</dbReference>